<dbReference type="Proteomes" id="UP000305451">
    <property type="component" value="Unassembled WGS sequence"/>
</dbReference>
<comment type="catalytic activity">
    <reaction evidence="3">
        <text>uridine(1911/1915/1917) in 23S rRNA = pseudouridine(1911/1915/1917) in 23S rRNA</text>
        <dbReference type="Rhea" id="RHEA:42524"/>
        <dbReference type="Rhea" id="RHEA-COMP:10097"/>
        <dbReference type="Rhea" id="RHEA-COMP:10098"/>
        <dbReference type="ChEBI" id="CHEBI:65314"/>
        <dbReference type="ChEBI" id="CHEBI:65315"/>
        <dbReference type="EC" id="5.4.99.23"/>
    </reaction>
</comment>
<dbReference type="CDD" id="cd00165">
    <property type="entry name" value="S4"/>
    <property type="match status" value="1"/>
</dbReference>
<feature type="active site" evidence="4">
    <location>
        <position position="144"/>
    </location>
</feature>
<organism evidence="8 9">
    <name type="scientific">Marinicauda pacifica</name>
    <dbReference type="NCBI Taxonomy" id="1133559"/>
    <lineage>
        <taxon>Bacteria</taxon>
        <taxon>Pseudomonadati</taxon>
        <taxon>Pseudomonadota</taxon>
        <taxon>Alphaproteobacteria</taxon>
        <taxon>Maricaulales</taxon>
        <taxon>Maricaulaceae</taxon>
        <taxon>Marinicauda</taxon>
    </lineage>
</organism>
<dbReference type="InterPro" id="IPR020103">
    <property type="entry name" value="PsdUridine_synth_cat_dom_sf"/>
</dbReference>
<dbReference type="PANTHER" id="PTHR21600">
    <property type="entry name" value="MITOCHONDRIAL RNA PSEUDOURIDINE SYNTHASE"/>
    <property type="match status" value="1"/>
</dbReference>
<dbReference type="RefSeq" id="WP_135944700.1">
    <property type="nucleotide sequence ID" value="NZ_BMEI01000002.1"/>
</dbReference>
<keyword evidence="5" id="KW-0694">RNA-binding</keyword>
<dbReference type="SUPFAM" id="SSF55120">
    <property type="entry name" value="Pseudouridine synthase"/>
    <property type="match status" value="1"/>
</dbReference>
<reference evidence="8 9" key="1">
    <citation type="journal article" date="2013" name="Int. J. Syst. Evol. Microbiol.">
        <title>Marinicauda pacifica gen. nov., sp. nov., a prosthecate alphaproteobacterium of the family Hyphomonadaceae isolated from deep seawater.</title>
        <authorList>
            <person name="Zhang X.Y."/>
            <person name="Li G.W."/>
            <person name="Wang C.S."/>
            <person name="Zhang Y.J."/>
            <person name="Xu X.W."/>
            <person name="Li H."/>
            <person name="Liu A."/>
            <person name="Liu C."/>
            <person name="Xie B.B."/>
            <person name="Qin Q.L."/>
            <person name="Xu Z."/>
            <person name="Chen X.L."/>
            <person name="Zhou B.C."/>
            <person name="Zhang Y.Z."/>
        </authorList>
    </citation>
    <scope>NUCLEOTIDE SEQUENCE [LARGE SCALE GENOMIC DNA]</scope>
    <source>
        <strain evidence="8 9">P-1 km-3</strain>
    </source>
</reference>
<feature type="domain" description="RNA-binding S4" evidence="7">
    <location>
        <begin position="19"/>
        <end position="84"/>
    </location>
</feature>
<evidence type="ECO:0000313" key="9">
    <source>
        <dbReference type="Proteomes" id="UP000305451"/>
    </source>
</evidence>
<dbReference type="OrthoDB" id="9807829at2"/>
<dbReference type="SUPFAM" id="SSF55174">
    <property type="entry name" value="Alpha-L RNA-binding motif"/>
    <property type="match status" value="1"/>
</dbReference>
<evidence type="ECO:0000256" key="6">
    <source>
        <dbReference type="RuleBase" id="RU362028"/>
    </source>
</evidence>
<dbReference type="Gene3D" id="3.10.290.10">
    <property type="entry name" value="RNA-binding S4 domain"/>
    <property type="match status" value="1"/>
</dbReference>
<dbReference type="Gene3D" id="3.30.2350.10">
    <property type="entry name" value="Pseudouridine synthase"/>
    <property type="match status" value="1"/>
</dbReference>
<dbReference type="Pfam" id="PF01479">
    <property type="entry name" value="S4"/>
    <property type="match status" value="1"/>
</dbReference>
<evidence type="ECO:0000256" key="3">
    <source>
        <dbReference type="ARBA" id="ARBA00036882"/>
    </source>
</evidence>
<dbReference type="AlphaFoldDB" id="A0A4S2HAS3"/>
<accession>A0A4S2HAS3</accession>
<dbReference type="InterPro" id="IPR036986">
    <property type="entry name" value="S4_RNA-bd_sf"/>
</dbReference>
<dbReference type="PROSITE" id="PS01129">
    <property type="entry name" value="PSI_RLU"/>
    <property type="match status" value="1"/>
</dbReference>
<protein>
    <recommendedName>
        <fullName evidence="6">Pseudouridine synthase</fullName>
        <ecNumber evidence="6">5.4.99.-</ecNumber>
    </recommendedName>
</protein>
<comment type="catalytic activity">
    <reaction evidence="6">
        <text>a uridine in RNA = a pseudouridine in RNA</text>
        <dbReference type="Rhea" id="RHEA:48348"/>
        <dbReference type="Rhea" id="RHEA-COMP:12068"/>
        <dbReference type="Rhea" id="RHEA-COMP:12069"/>
        <dbReference type="ChEBI" id="CHEBI:65314"/>
        <dbReference type="ChEBI" id="CHEBI:65315"/>
    </reaction>
</comment>
<keyword evidence="2 6" id="KW-0413">Isomerase</keyword>
<dbReference type="InterPro" id="IPR050188">
    <property type="entry name" value="RluA_PseudoU_synthase"/>
</dbReference>
<keyword evidence="9" id="KW-1185">Reference proteome</keyword>
<dbReference type="InterPro" id="IPR002942">
    <property type="entry name" value="S4_RNA-bd"/>
</dbReference>
<dbReference type="InterPro" id="IPR006145">
    <property type="entry name" value="PsdUridine_synth_RsuA/RluA"/>
</dbReference>
<dbReference type="InterPro" id="IPR006225">
    <property type="entry name" value="PsdUridine_synth_RluC/D"/>
</dbReference>
<dbReference type="NCBIfam" id="TIGR00005">
    <property type="entry name" value="rluA_subfam"/>
    <property type="match status" value="1"/>
</dbReference>
<dbReference type="EC" id="5.4.99.-" evidence="6"/>
<evidence type="ECO:0000256" key="4">
    <source>
        <dbReference type="PIRSR" id="PIRSR606225-1"/>
    </source>
</evidence>
<sequence>MSDAVESHEIIAEDADQGTRLDRFLAERLEALSRTRCKALIEDSRLRADGAVLTDPSAKVQAGSTYVLEIPAPEQAEPVAEDIPLDILFEDEHLVIVNKAAGMTVHPAAGNWTGTLVHALLHHCRGSLSGIGGVERPGIVHRLDKDTSGVMVAAKTDAAHQGLQKLFAKHDIERVYLAFVRGSAQPRAGRIETRLVRSSSDRKKFAVARDNDSDAGKHAITNYATLKTFGQEPRAAIGTPMASLMECRLETGRTHQIRVHLAHIACPLLGDPLYGRGGRSSALSRTDDDRLLKDFRRQALHAAVLGFVHPVTGEAVRVETPLPEDMKKLQAFLESL</sequence>
<proteinExistence type="inferred from homology"/>
<dbReference type="InterPro" id="IPR006224">
    <property type="entry name" value="PsdUridine_synth_RluA-like_CS"/>
</dbReference>
<gene>
    <name evidence="8" type="ORF">E5162_08085</name>
</gene>
<dbReference type="GO" id="GO:0160140">
    <property type="term" value="F:23S rRNA pseudouridine(1911/1915/1917) synthase activity"/>
    <property type="evidence" value="ECO:0007669"/>
    <property type="project" value="UniProtKB-EC"/>
</dbReference>
<dbReference type="GO" id="GO:0003723">
    <property type="term" value="F:RNA binding"/>
    <property type="evidence" value="ECO:0007669"/>
    <property type="project" value="UniProtKB-KW"/>
</dbReference>
<evidence type="ECO:0000256" key="5">
    <source>
        <dbReference type="PROSITE-ProRule" id="PRU00182"/>
    </source>
</evidence>
<evidence type="ECO:0000259" key="7">
    <source>
        <dbReference type="SMART" id="SM00363"/>
    </source>
</evidence>
<name>A0A4S2HAS3_9PROT</name>
<dbReference type="GO" id="GO:0000455">
    <property type="term" value="P:enzyme-directed rRNA pseudouridine synthesis"/>
    <property type="evidence" value="ECO:0007669"/>
    <property type="project" value="TreeGrafter"/>
</dbReference>
<dbReference type="EMBL" id="SRXV01000002">
    <property type="protein sequence ID" value="TGY93014.1"/>
    <property type="molecule type" value="Genomic_DNA"/>
</dbReference>
<comment type="similarity">
    <text evidence="1 6">Belongs to the pseudouridine synthase RluA family.</text>
</comment>
<dbReference type="PANTHER" id="PTHR21600:SF44">
    <property type="entry name" value="RIBOSOMAL LARGE SUBUNIT PSEUDOURIDINE SYNTHASE D"/>
    <property type="match status" value="1"/>
</dbReference>
<evidence type="ECO:0000256" key="2">
    <source>
        <dbReference type="ARBA" id="ARBA00023235"/>
    </source>
</evidence>
<dbReference type="SMART" id="SM00363">
    <property type="entry name" value="S4"/>
    <property type="match status" value="1"/>
</dbReference>
<dbReference type="PROSITE" id="PS50889">
    <property type="entry name" value="S4"/>
    <property type="match status" value="1"/>
</dbReference>
<comment type="caution">
    <text evidence="8">The sequence shown here is derived from an EMBL/GenBank/DDBJ whole genome shotgun (WGS) entry which is preliminary data.</text>
</comment>
<evidence type="ECO:0000313" key="8">
    <source>
        <dbReference type="EMBL" id="TGY93014.1"/>
    </source>
</evidence>
<comment type="function">
    <text evidence="6">Responsible for synthesis of pseudouridine from uracil.</text>
</comment>
<evidence type="ECO:0000256" key="1">
    <source>
        <dbReference type="ARBA" id="ARBA00010876"/>
    </source>
</evidence>
<dbReference type="CDD" id="cd02869">
    <property type="entry name" value="PseudoU_synth_RluA_like"/>
    <property type="match status" value="1"/>
</dbReference>
<dbReference type="Pfam" id="PF00849">
    <property type="entry name" value="PseudoU_synth_2"/>
    <property type="match status" value="1"/>
</dbReference>